<dbReference type="Pfam" id="PF16198">
    <property type="entry name" value="TruB_C_2"/>
    <property type="match status" value="1"/>
</dbReference>
<reference evidence="8 9" key="1">
    <citation type="submission" date="2015-01" db="EMBL/GenBank/DDBJ databases">
        <title>Genome Sequencing of Rickettsiales.</title>
        <authorList>
            <person name="Daugherty S.C."/>
            <person name="Su Q."/>
            <person name="Abolude K."/>
            <person name="Beier-Sexton M."/>
            <person name="Carlyon J.A."/>
            <person name="Carter R."/>
            <person name="Day N.P."/>
            <person name="Dumler S.J."/>
            <person name="Dyachenko V."/>
            <person name="Godinez A."/>
            <person name="Kurtti T.J."/>
            <person name="Lichay M."/>
            <person name="Mullins K.E."/>
            <person name="Ott S."/>
            <person name="Pappas-Brown V."/>
            <person name="Paris D.H."/>
            <person name="Patel P."/>
            <person name="Richards A.L."/>
            <person name="Sadzewicz L."/>
            <person name="Sears K."/>
            <person name="Seidman D."/>
            <person name="Sengamalay N."/>
            <person name="Stenos J."/>
            <person name="Tallon L.J."/>
            <person name="Vincent G."/>
            <person name="Fraser C.M."/>
            <person name="Munderloh U."/>
            <person name="Dunning-Hotopp J.C."/>
        </authorList>
    </citation>
    <scope>NUCLEOTIDE SEQUENCE [LARGE SCALE GENOMIC DNA]</scope>
    <source>
        <strain evidence="8 9">NCH-1</strain>
    </source>
</reference>
<dbReference type="AlphaFoldDB" id="A0A0F3N6F4"/>
<gene>
    <name evidence="5 8" type="primary">truB</name>
    <name evidence="8" type="ORF">EPHNCH_1087</name>
</gene>
<dbReference type="PANTHER" id="PTHR13767:SF2">
    <property type="entry name" value="PSEUDOURIDYLATE SYNTHASE TRUB1"/>
    <property type="match status" value="1"/>
</dbReference>
<comment type="caution">
    <text evidence="8">The sequence shown here is derived from an EMBL/GenBank/DDBJ whole genome shotgun (WGS) entry which is preliminary data.</text>
</comment>
<feature type="active site" description="Nucleophile" evidence="5">
    <location>
        <position position="74"/>
    </location>
</feature>
<evidence type="ECO:0000256" key="1">
    <source>
        <dbReference type="ARBA" id="ARBA00000385"/>
    </source>
</evidence>
<sequence length="336" mass="36397">MLLEFVQSILINAFGIGVFRDITSGVKYKSFISAIAMKHGWLNIDKPYGVSSGSVVGKLKKMLQCKVGHAGTLDPLATGVLPIAFGEATKTTNYATDTLKSYEVTIQWGEQRDTDDKEGKIIRTSTLRPTEHSIKEALQQYVGVIQQIPSTFSAIKVGGMRAYSLSRMGKEVALAPRSVCITEIELLSVDSGSNTADLRITCGKGVYVRAVARDLGITLGCYGYVARLRRTMVGPFTEANIVTLQELETLVGENKLEEAVFPLSIVMSGLPHIEIDVETAKVVKNGRNIRLVDAALNGLYIVENCDMCYLSQAGGVPVAICEVVDGTAKPVRVFNV</sequence>
<keyword evidence="4 5" id="KW-0413">Isomerase</keyword>
<dbReference type="GO" id="GO:1990481">
    <property type="term" value="P:mRNA pseudouridine synthesis"/>
    <property type="evidence" value="ECO:0007669"/>
    <property type="project" value="TreeGrafter"/>
</dbReference>
<dbReference type="GO" id="GO:0003723">
    <property type="term" value="F:RNA binding"/>
    <property type="evidence" value="ECO:0007669"/>
    <property type="project" value="InterPro"/>
</dbReference>
<dbReference type="GO" id="GO:0031119">
    <property type="term" value="P:tRNA pseudouridine synthesis"/>
    <property type="evidence" value="ECO:0007669"/>
    <property type="project" value="UniProtKB-UniRule"/>
</dbReference>
<dbReference type="HAMAP" id="MF_01080">
    <property type="entry name" value="TruB_bact"/>
    <property type="match status" value="1"/>
</dbReference>
<accession>A0A0F3N6F4</accession>
<evidence type="ECO:0000256" key="3">
    <source>
        <dbReference type="ARBA" id="ARBA00022694"/>
    </source>
</evidence>
<organism evidence="8 9">
    <name type="scientific">Anaplasma phagocytophilum str. NCH-1</name>
    <dbReference type="NCBI Taxonomy" id="1359161"/>
    <lineage>
        <taxon>Bacteria</taxon>
        <taxon>Pseudomonadati</taxon>
        <taxon>Pseudomonadota</taxon>
        <taxon>Alphaproteobacteria</taxon>
        <taxon>Rickettsiales</taxon>
        <taxon>Anaplasmataceae</taxon>
        <taxon>Anaplasma</taxon>
        <taxon>phagocytophilum group</taxon>
    </lineage>
</organism>
<evidence type="ECO:0000313" key="9">
    <source>
        <dbReference type="Proteomes" id="UP000033754"/>
    </source>
</evidence>
<dbReference type="EC" id="5.4.99.25" evidence="5"/>
<dbReference type="NCBIfam" id="TIGR00431">
    <property type="entry name" value="TruB"/>
    <property type="match status" value="1"/>
</dbReference>
<keyword evidence="3 5" id="KW-0819">tRNA processing</keyword>
<dbReference type="InterPro" id="IPR032819">
    <property type="entry name" value="TruB_C"/>
</dbReference>
<evidence type="ECO:0000259" key="7">
    <source>
        <dbReference type="Pfam" id="PF16198"/>
    </source>
</evidence>
<comment type="function">
    <text evidence="5">Responsible for synthesis of pseudouridine from uracil-55 in the psi GC loop of transfer RNAs.</text>
</comment>
<proteinExistence type="inferred from homology"/>
<dbReference type="GO" id="GO:0160148">
    <property type="term" value="F:tRNA pseudouridine(55) synthase activity"/>
    <property type="evidence" value="ECO:0007669"/>
    <property type="project" value="UniProtKB-EC"/>
</dbReference>
<dbReference type="InterPro" id="IPR014780">
    <property type="entry name" value="tRNA_psdUridine_synth_TruB"/>
</dbReference>
<dbReference type="InterPro" id="IPR002501">
    <property type="entry name" value="PsdUridine_synth_N"/>
</dbReference>
<evidence type="ECO:0000259" key="6">
    <source>
        <dbReference type="Pfam" id="PF01509"/>
    </source>
</evidence>
<comment type="catalytic activity">
    <reaction evidence="1 5">
        <text>uridine(55) in tRNA = pseudouridine(55) in tRNA</text>
        <dbReference type="Rhea" id="RHEA:42532"/>
        <dbReference type="Rhea" id="RHEA-COMP:10101"/>
        <dbReference type="Rhea" id="RHEA-COMP:10102"/>
        <dbReference type="ChEBI" id="CHEBI:65314"/>
        <dbReference type="ChEBI" id="CHEBI:65315"/>
        <dbReference type="EC" id="5.4.99.25"/>
    </reaction>
</comment>
<dbReference type="CDD" id="cd02573">
    <property type="entry name" value="PseudoU_synth_EcTruB"/>
    <property type="match status" value="1"/>
</dbReference>
<feature type="domain" description="tRNA pseudouridylate synthase B C-terminal" evidence="7">
    <location>
        <begin position="209"/>
        <end position="262"/>
    </location>
</feature>
<name>A0A0F3N6F4_ANAPH</name>
<protein>
    <recommendedName>
        <fullName evidence="5">tRNA pseudouridine synthase B</fullName>
        <ecNumber evidence="5">5.4.99.25</ecNumber>
    </recommendedName>
    <alternativeName>
        <fullName evidence="5">tRNA pseudouridine(55) synthase</fullName>
        <shortName evidence="5">Psi55 synthase</shortName>
    </alternativeName>
    <alternativeName>
        <fullName evidence="5">tRNA pseudouridylate synthase</fullName>
    </alternativeName>
    <alternativeName>
        <fullName evidence="5">tRNA-uridine isomerase</fullName>
    </alternativeName>
</protein>
<dbReference type="InterPro" id="IPR020103">
    <property type="entry name" value="PsdUridine_synth_cat_dom_sf"/>
</dbReference>
<dbReference type="EMBL" id="LANT01000008">
    <property type="protein sequence ID" value="KJV63277.1"/>
    <property type="molecule type" value="Genomic_DNA"/>
</dbReference>
<feature type="domain" description="Pseudouridine synthase II N-terminal" evidence="6">
    <location>
        <begin position="62"/>
        <end position="208"/>
    </location>
</feature>
<comment type="similarity">
    <text evidence="2 5">Belongs to the pseudouridine synthase TruB family. Type 1 subfamily.</text>
</comment>
<evidence type="ECO:0000313" key="8">
    <source>
        <dbReference type="EMBL" id="KJV63277.1"/>
    </source>
</evidence>
<dbReference type="PATRIC" id="fig|1359161.3.peg.1221"/>
<evidence type="ECO:0000256" key="4">
    <source>
        <dbReference type="ARBA" id="ARBA00023235"/>
    </source>
</evidence>
<dbReference type="Proteomes" id="UP000033754">
    <property type="component" value="Unassembled WGS sequence"/>
</dbReference>
<dbReference type="PANTHER" id="PTHR13767">
    <property type="entry name" value="TRNA-PSEUDOURIDINE SYNTHASE"/>
    <property type="match status" value="1"/>
</dbReference>
<evidence type="ECO:0000256" key="2">
    <source>
        <dbReference type="ARBA" id="ARBA00005642"/>
    </source>
</evidence>
<dbReference type="Gene3D" id="3.30.2350.10">
    <property type="entry name" value="Pseudouridine synthase"/>
    <property type="match status" value="1"/>
</dbReference>
<evidence type="ECO:0000256" key="5">
    <source>
        <dbReference type="HAMAP-Rule" id="MF_01080"/>
    </source>
</evidence>
<dbReference type="Pfam" id="PF01509">
    <property type="entry name" value="TruB_N"/>
    <property type="match status" value="1"/>
</dbReference>
<dbReference type="SUPFAM" id="SSF55120">
    <property type="entry name" value="Pseudouridine synthase"/>
    <property type="match status" value="1"/>
</dbReference>